<dbReference type="GO" id="GO:0008168">
    <property type="term" value="F:methyltransferase activity"/>
    <property type="evidence" value="ECO:0007669"/>
    <property type="project" value="UniProtKB-KW"/>
</dbReference>
<comment type="caution">
    <text evidence="3">The sequence shown here is derived from an EMBL/GenBank/DDBJ whole genome shotgun (WGS) entry which is preliminary data.</text>
</comment>
<protein>
    <submittedName>
        <fullName evidence="3">Methyltransferase</fullName>
    </submittedName>
</protein>
<dbReference type="InterPro" id="IPR041698">
    <property type="entry name" value="Methyltransf_25"/>
</dbReference>
<dbReference type="AlphaFoldDB" id="A0A9D9H3Q2"/>
<dbReference type="EMBL" id="JADIMW010000036">
    <property type="protein sequence ID" value="MBO8437990.1"/>
    <property type="molecule type" value="Genomic_DNA"/>
</dbReference>
<dbReference type="GO" id="GO:0032259">
    <property type="term" value="P:methylation"/>
    <property type="evidence" value="ECO:0007669"/>
    <property type="project" value="UniProtKB-KW"/>
</dbReference>
<organism evidence="3 4">
    <name type="scientific">Candidatus Caccoplasma merdipullorum</name>
    <dbReference type="NCBI Taxonomy" id="2840718"/>
    <lineage>
        <taxon>Bacteria</taxon>
        <taxon>Pseudomonadati</taxon>
        <taxon>Bacteroidota</taxon>
        <taxon>Bacteroidia</taxon>
        <taxon>Bacteroidales</taxon>
        <taxon>Bacteroidaceae</taxon>
        <taxon>Bacteroidaceae incertae sedis</taxon>
        <taxon>Candidatus Caccoplasma</taxon>
    </lineage>
</organism>
<reference evidence="3" key="2">
    <citation type="journal article" date="2021" name="PeerJ">
        <title>Extensive microbial diversity within the chicken gut microbiome revealed by metagenomics and culture.</title>
        <authorList>
            <person name="Gilroy R."/>
            <person name="Ravi A."/>
            <person name="Getino M."/>
            <person name="Pursley I."/>
            <person name="Horton D.L."/>
            <person name="Alikhan N.F."/>
            <person name="Baker D."/>
            <person name="Gharbi K."/>
            <person name="Hall N."/>
            <person name="Watson M."/>
            <person name="Adriaenssens E.M."/>
            <person name="Foster-Nyarko E."/>
            <person name="Jarju S."/>
            <person name="Secka A."/>
            <person name="Antonio M."/>
            <person name="Oren A."/>
            <person name="Chaudhuri R.R."/>
            <person name="La Ragione R."/>
            <person name="Hildebrand F."/>
            <person name="Pallen M.J."/>
        </authorList>
    </citation>
    <scope>NUCLEOTIDE SEQUENCE</scope>
    <source>
        <strain evidence="3">G3-4614</strain>
    </source>
</reference>
<reference evidence="3" key="1">
    <citation type="submission" date="2020-10" db="EMBL/GenBank/DDBJ databases">
        <authorList>
            <person name="Gilroy R."/>
        </authorList>
    </citation>
    <scope>NUCLEOTIDE SEQUENCE</scope>
    <source>
        <strain evidence="3">G3-4614</strain>
    </source>
</reference>
<keyword evidence="3" id="KW-0489">Methyltransferase</keyword>
<evidence type="ECO:0000313" key="3">
    <source>
        <dbReference type="EMBL" id="MBO8437990.1"/>
    </source>
</evidence>
<dbReference type="Pfam" id="PF13649">
    <property type="entry name" value="Methyltransf_25"/>
    <property type="match status" value="1"/>
</dbReference>
<keyword evidence="1" id="KW-0808">Transferase</keyword>
<dbReference type="Proteomes" id="UP000823636">
    <property type="component" value="Unassembled WGS sequence"/>
</dbReference>
<evidence type="ECO:0000313" key="4">
    <source>
        <dbReference type="Proteomes" id="UP000823636"/>
    </source>
</evidence>
<sequence>MKEIVSYFDEMAPIWDEAVIRNAEKLRHFMTLAGVRQGDEVLDVGGGTGALIPYIRENNVAGQITEVDISRRMLNMARAKFHNDTDIRYLNENIEEYSEGREYDRIFMYGVLPHLADKVGTIVRLFRSNLKGNGSILVSHPYGRDKINKLHSHGDKRVADAYLPPMREFISDCEKQGLKAVFSEDTDRDYTILFK</sequence>
<dbReference type="Gene3D" id="3.40.50.150">
    <property type="entry name" value="Vaccinia Virus protein VP39"/>
    <property type="match status" value="1"/>
</dbReference>
<dbReference type="CDD" id="cd02440">
    <property type="entry name" value="AdoMet_MTases"/>
    <property type="match status" value="1"/>
</dbReference>
<accession>A0A9D9H3Q2</accession>
<dbReference type="PANTHER" id="PTHR43861">
    <property type="entry name" value="TRANS-ACONITATE 2-METHYLTRANSFERASE-RELATED"/>
    <property type="match status" value="1"/>
</dbReference>
<feature type="domain" description="Methyltransferase" evidence="2">
    <location>
        <begin position="41"/>
        <end position="134"/>
    </location>
</feature>
<dbReference type="SUPFAM" id="SSF53335">
    <property type="entry name" value="S-adenosyl-L-methionine-dependent methyltransferases"/>
    <property type="match status" value="1"/>
</dbReference>
<name>A0A9D9H3Q2_9BACT</name>
<gene>
    <name evidence="3" type="ORF">IAC54_03705</name>
</gene>
<evidence type="ECO:0000259" key="2">
    <source>
        <dbReference type="Pfam" id="PF13649"/>
    </source>
</evidence>
<dbReference type="InterPro" id="IPR029063">
    <property type="entry name" value="SAM-dependent_MTases_sf"/>
</dbReference>
<proteinExistence type="predicted"/>
<evidence type="ECO:0000256" key="1">
    <source>
        <dbReference type="ARBA" id="ARBA00022679"/>
    </source>
</evidence>